<sequence>MILKGTNLKLSFGGLVAVNNVSFEIEEKTIFGIIGPNGAGKTTLFNIISGVYKPQEGKLFFKDKDITNFPTYKRARLGIARTHQIVKPLSELTVIENVMVGACFGKKNYNLKQAQKVALDVINFVGLSTKMFTQAGQLNVAFKKRLELARALANEPEILLLDEVLAGLNPKEVDSMLNVILKIKQNGITIIMIEHLMHAIMKASDYIMVLDSGEKIAQGSPQEISNNQRVIEAYLGDPKLAMQLVGAK</sequence>
<dbReference type="Gene3D" id="3.40.50.300">
    <property type="entry name" value="P-loop containing nucleotide triphosphate hydrolases"/>
    <property type="match status" value="1"/>
</dbReference>
<dbReference type="FunFam" id="3.40.50.300:FF:000421">
    <property type="entry name" value="Branched-chain amino acid ABC transporter ATP-binding protein"/>
    <property type="match status" value="1"/>
</dbReference>
<evidence type="ECO:0000313" key="5">
    <source>
        <dbReference type="EMBL" id="SDC73589.1"/>
    </source>
</evidence>
<dbReference type="GO" id="GO:0005524">
    <property type="term" value="F:ATP binding"/>
    <property type="evidence" value="ECO:0007669"/>
    <property type="project" value="UniProtKB-KW"/>
</dbReference>
<dbReference type="AlphaFoldDB" id="A0A1G6P0L7"/>
<gene>
    <name evidence="5" type="ORF">SAMN05660835_01289</name>
</gene>
<keyword evidence="1" id="KW-0813">Transport</keyword>
<protein>
    <submittedName>
        <fullName evidence="5">Amino acid/amide ABC transporter ATP-binding protein 1, HAAT family (TC 3.A.1.4.-)</fullName>
    </submittedName>
</protein>
<evidence type="ECO:0000256" key="2">
    <source>
        <dbReference type="ARBA" id="ARBA00022741"/>
    </source>
</evidence>
<name>A0A1G6P0L7_9BACT</name>
<organism evidence="5 6">
    <name type="scientific">Desulfurella multipotens</name>
    <dbReference type="NCBI Taxonomy" id="79269"/>
    <lineage>
        <taxon>Bacteria</taxon>
        <taxon>Pseudomonadati</taxon>
        <taxon>Campylobacterota</taxon>
        <taxon>Desulfurellia</taxon>
        <taxon>Desulfurellales</taxon>
        <taxon>Desulfurellaceae</taxon>
        <taxon>Desulfurella</taxon>
    </lineage>
</organism>
<evidence type="ECO:0000256" key="1">
    <source>
        <dbReference type="ARBA" id="ARBA00022448"/>
    </source>
</evidence>
<dbReference type="GO" id="GO:0005304">
    <property type="term" value="F:L-valine transmembrane transporter activity"/>
    <property type="evidence" value="ECO:0007669"/>
    <property type="project" value="TreeGrafter"/>
</dbReference>
<dbReference type="InterPro" id="IPR003439">
    <property type="entry name" value="ABC_transporter-like_ATP-bd"/>
</dbReference>
<dbReference type="EMBL" id="FMYU01000008">
    <property type="protein sequence ID" value="SDC73589.1"/>
    <property type="molecule type" value="Genomic_DNA"/>
</dbReference>
<proteinExistence type="predicted"/>
<dbReference type="Proteomes" id="UP000199411">
    <property type="component" value="Unassembled WGS sequence"/>
</dbReference>
<dbReference type="PANTHER" id="PTHR45772">
    <property type="entry name" value="CONSERVED COMPONENT OF ABC TRANSPORTER FOR NATURAL AMINO ACIDS-RELATED"/>
    <property type="match status" value="1"/>
</dbReference>
<dbReference type="GO" id="GO:0005886">
    <property type="term" value="C:plasma membrane"/>
    <property type="evidence" value="ECO:0007669"/>
    <property type="project" value="TreeGrafter"/>
</dbReference>
<dbReference type="GO" id="GO:0015808">
    <property type="term" value="P:L-alanine transport"/>
    <property type="evidence" value="ECO:0007669"/>
    <property type="project" value="TreeGrafter"/>
</dbReference>
<dbReference type="GO" id="GO:0042941">
    <property type="term" value="P:D-alanine transmembrane transport"/>
    <property type="evidence" value="ECO:0007669"/>
    <property type="project" value="TreeGrafter"/>
</dbReference>
<dbReference type="Pfam" id="PF00005">
    <property type="entry name" value="ABC_tran"/>
    <property type="match status" value="1"/>
</dbReference>
<dbReference type="GO" id="GO:0016887">
    <property type="term" value="F:ATP hydrolysis activity"/>
    <property type="evidence" value="ECO:0007669"/>
    <property type="project" value="InterPro"/>
</dbReference>
<reference evidence="6" key="1">
    <citation type="submission" date="2016-10" db="EMBL/GenBank/DDBJ databases">
        <authorList>
            <person name="Varghese N."/>
            <person name="Submissions S."/>
        </authorList>
    </citation>
    <scope>NUCLEOTIDE SEQUENCE [LARGE SCALE GENOMIC DNA]</scope>
    <source>
        <strain evidence="6">DSM 8415</strain>
    </source>
</reference>
<dbReference type="InterPro" id="IPR051120">
    <property type="entry name" value="ABC_AA/LPS_Transport"/>
</dbReference>
<dbReference type="PROSITE" id="PS50893">
    <property type="entry name" value="ABC_TRANSPORTER_2"/>
    <property type="match status" value="1"/>
</dbReference>
<dbReference type="SUPFAM" id="SSF52540">
    <property type="entry name" value="P-loop containing nucleoside triphosphate hydrolases"/>
    <property type="match status" value="1"/>
</dbReference>
<dbReference type="PANTHER" id="PTHR45772:SF7">
    <property type="entry name" value="AMINO ACID ABC TRANSPORTER ATP-BINDING PROTEIN"/>
    <property type="match status" value="1"/>
</dbReference>
<keyword evidence="2" id="KW-0547">Nucleotide-binding</keyword>
<feature type="domain" description="ABC transporter" evidence="4">
    <location>
        <begin position="3"/>
        <end position="237"/>
    </location>
</feature>
<dbReference type="InterPro" id="IPR032823">
    <property type="entry name" value="BCA_ABC_TP_C"/>
</dbReference>
<keyword evidence="6" id="KW-1185">Reference proteome</keyword>
<evidence type="ECO:0000313" key="6">
    <source>
        <dbReference type="Proteomes" id="UP000199411"/>
    </source>
</evidence>
<dbReference type="OrthoDB" id="5405085at2"/>
<dbReference type="InterPro" id="IPR003593">
    <property type="entry name" value="AAA+_ATPase"/>
</dbReference>
<keyword evidence="3 5" id="KW-0067">ATP-binding</keyword>
<dbReference type="GO" id="GO:1903806">
    <property type="term" value="P:L-isoleucine import across plasma membrane"/>
    <property type="evidence" value="ECO:0007669"/>
    <property type="project" value="TreeGrafter"/>
</dbReference>
<dbReference type="CDD" id="cd03219">
    <property type="entry name" value="ABC_Mj1267_LivG_branched"/>
    <property type="match status" value="1"/>
</dbReference>
<accession>A0A1G6P0L7</accession>
<evidence type="ECO:0000259" key="4">
    <source>
        <dbReference type="PROSITE" id="PS50893"/>
    </source>
</evidence>
<dbReference type="InterPro" id="IPR027417">
    <property type="entry name" value="P-loop_NTPase"/>
</dbReference>
<dbReference type="GO" id="GO:0015192">
    <property type="term" value="F:L-phenylalanine transmembrane transporter activity"/>
    <property type="evidence" value="ECO:0007669"/>
    <property type="project" value="TreeGrafter"/>
</dbReference>
<dbReference type="GO" id="GO:0015188">
    <property type="term" value="F:L-isoleucine transmembrane transporter activity"/>
    <property type="evidence" value="ECO:0007669"/>
    <property type="project" value="TreeGrafter"/>
</dbReference>
<dbReference type="Pfam" id="PF12399">
    <property type="entry name" value="BCA_ABC_TP_C"/>
    <property type="match status" value="1"/>
</dbReference>
<dbReference type="RefSeq" id="WP_025391301.1">
    <property type="nucleotide sequence ID" value="NZ_FMYU01000008.1"/>
</dbReference>
<dbReference type="GO" id="GO:1903805">
    <property type="term" value="P:L-valine import across plasma membrane"/>
    <property type="evidence" value="ECO:0007669"/>
    <property type="project" value="TreeGrafter"/>
</dbReference>
<evidence type="ECO:0000256" key="3">
    <source>
        <dbReference type="ARBA" id="ARBA00022840"/>
    </source>
</evidence>
<dbReference type="SMART" id="SM00382">
    <property type="entry name" value="AAA"/>
    <property type="match status" value="1"/>
</dbReference>